<sequence length="466" mass="50519">MKLLSNQKAVVGFIYVIAMFMSALDATIINVALPTIAADLRVAPSQAGSVNIGYLISLAMFLPAVGWLGDRFGTKRVFLGALSIFTLASILCGFSDSLIILTIFRVVQGIGAGLLTPTGMAILFRTFSHEERPKVSRMLVVPIALAPALGPVIGGVFVDQLSWRWVFFINIPFGTLALLIGSLFLHEQVKSIAKTFDIKGFFLSISGFGLFVYALVQGPALGWYSPLVLVTGAFGLILLVTLGIVESRIDQPILELRLLKEPSFRYMSMIALFTAAALLGMLYVFPLMYQNALDKSALDTGLTSFPEAIGLMAASQLMPWTMKRLGTRKLLLVSLTASFFTFLLLTIAVSSDPWLVRMLMFSVGFCLGHAVGASQITAFANITPSQMSRATTLFQVQNRLGSVLGVAILSSVLSMNKSVNVSFHSYQWAMGGASLFLLLSFVTAMKYKEEKAERKQSAAENVQAAK</sequence>
<comment type="similarity">
    <text evidence="2">Belongs to the major facilitator superfamily. EmrB family.</text>
</comment>
<evidence type="ECO:0000256" key="5">
    <source>
        <dbReference type="ARBA" id="ARBA00022692"/>
    </source>
</evidence>
<evidence type="ECO:0000313" key="11">
    <source>
        <dbReference type="Proteomes" id="UP000831787"/>
    </source>
</evidence>
<reference evidence="10 11" key="1">
    <citation type="submission" date="2022-04" db="EMBL/GenBank/DDBJ databases">
        <title>Halobacillus sp. isolated from saltern.</title>
        <authorList>
            <person name="Won M."/>
            <person name="Lee C.-M."/>
            <person name="Woen H.-Y."/>
            <person name="Kwon S.-W."/>
        </authorList>
    </citation>
    <scope>NUCLEOTIDE SEQUENCE [LARGE SCALE GENOMIC DNA]</scope>
    <source>
        <strain evidence="10 11">SSBR10-3</strain>
    </source>
</reference>
<accession>A0ABY4EEY8</accession>
<feature type="transmembrane region" description="Helical" evidence="8">
    <location>
        <begin position="52"/>
        <end position="70"/>
    </location>
</feature>
<feature type="domain" description="Major facilitator superfamily (MFS) profile" evidence="9">
    <location>
        <begin position="11"/>
        <end position="452"/>
    </location>
</feature>
<proteinExistence type="inferred from homology"/>
<dbReference type="Proteomes" id="UP000831787">
    <property type="component" value="Chromosome"/>
</dbReference>
<evidence type="ECO:0000256" key="7">
    <source>
        <dbReference type="ARBA" id="ARBA00023136"/>
    </source>
</evidence>
<evidence type="ECO:0000256" key="1">
    <source>
        <dbReference type="ARBA" id="ARBA00004651"/>
    </source>
</evidence>
<dbReference type="PANTHER" id="PTHR42718">
    <property type="entry name" value="MAJOR FACILITATOR SUPERFAMILY MULTIDRUG TRANSPORTER MFSC"/>
    <property type="match status" value="1"/>
</dbReference>
<dbReference type="Gene3D" id="1.20.1250.20">
    <property type="entry name" value="MFS general substrate transporter like domains"/>
    <property type="match status" value="1"/>
</dbReference>
<feature type="transmembrane region" description="Helical" evidence="8">
    <location>
        <begin position="164"/>
        <end position="186"/>
    </location>
</feature>
<evidence type="ECO:0000259" key="9">
    <source>
        <dbReference type="PROSITE" id="PS50850"/>
    </source>
</evidence>
<feature type="transmembrane region" description="Helical" evidence="8">
    <location>
        <begin position="266"/>
        <end position="289"/>
    </location>
</feature>
<evidence type="ECO:0000313" key="10">
    <source>
        <dbReference type="EMBL" id="UOQ42597.1"/>
    </source>
</evidence>
<evidence type="ECO:0000256" key="4">
    <source>
        <dbReference type="ARBA" id="ARBA00022475"/>
    </source>
</evidence>
<dbReference type="RefSeq" id="WP_244707836.1">
    <property type="nucleotide sequence ID" value="NZ_CP095073.1"/>
</dbReference>
<feature type="transmembrane region" description="Helical" evidence="8">
    <location>
        <begin position="425"/>
        <end position="445"/>
    </location>
</feature>
<keyword evidence="4" id="KW-1003">Cell membrane</keyword>
<protein>
    <submittedName>
        <fullName evidence="10">DHA2 family efflux MFS transporter permease subunit</fullName>
    </submittedName>
</protein>
<feature type="transmembrane region" description="Helical" evidence="8">
    <location>
        <begin position="12"/>
        <end position="32"/>
    </location>
</feature>
<evidence type="ECO:0000256" key="3">
    <source>
        <dbReference type="ARBA" id="ARBA00022448"/>
    </source>
</evidence>
<keyword evidence="3" id="KW-0813">Transport</keyword>
<dbReference type="EMBL" id="CP095073">
    <property type="protein sequence ID" value="UOQ42597.1"/>
    <property type="molecule type" value="Genomic_DNA"/>
</dbReference>
<feature type="transmembrane region" description="Helical" evidence="8">
    <location>
        <begin position="139"/>
        <end position="158"/>
    </location>
</feature>
<keyword evidence="11" id="KW-1185">Reference proteome</keyword>
<gene>
    <name evidence="10" type="ORF">MUN89_11465</name>
</gene>
<dbReference type="NCBIfam" id="TIGR00711">
    <property type="entry name" value="efflux_EmrB"/>
    <property type="match status" value="1"/>
</dbReference>
<evidence type="ECO:0000256" key="2">
    <source>
        <dbReference type="ARBA" id="ARBA00008537"/>
    </source>
</evidence>
<feature type="transmembrane region" description="Helical" evidence="8">
    <location>
        <begin position="301"/>
        <end position="318"/>
    </location>
</feature>
<dbReference type="InterPro" id="IPR020846">
    <property type="entry name" value="MFS_dom"/>
</dbReference>
<keyword evidence="5 8" id="KW-0812">Transmembrane</keyword>
<dbReference type="SUPFAM" id="SSF103473">
    <property type="entry name" value="MFS general substrate transporter"/>
    <property type="match status" value="1"/>
</dbReference>
<feature type="transmembrane region" description="Helical" evidence="8">
    <location>
        <begin position="198"/>
        <end position="216"/>
    </location>
</feature>
<feature type="transmembrane region" description="Helical" evidence="8">
    <location>
        <begin position="400"/>
        <end position="419"/>
    </location>
</feature>
<feature type="transmembrane region" description="Helical" evidence="8">
    <location>
        <begin position="77"/>
        <end position="104"/>
    </location>
</feature>
<dbReference type="Gene3D" id="1.20.1720.10">
    <property type="entry name" value="Multidrug resistance protein D"/>
    <property type="match status" value="1"/>
</dbReference>
<comment type="subcellular location">
    <subcellularLocation>
        <location evidence="1">Cell membrane</location>
        <topology evidence="1">Multi-pass membrane protein</topology>
    </subcellularLocation>
</comment>
<feature type="transmembrane region" description="Helical" evidence="8">
    <location>
        <begin position="110"/>
        <end position="127"/>
    </location>
</feature>
<feature type="transmembrane region" description="Helical" evidence="8">
    <location>
        <begin position="355"/>
        <end position="379"/>
    </location>
</feature>
<feature type="transmembrane region" description="Helical" evidence="8">
    <location>
        <begin position="330"/>
        <end position="349"/>
    </location>
</feature>
<name>A0ABY4EEY8_9BACI</name>
<evidence type="ECO:0000256" key="8">
    <source>
        <dbReference type="SAM" id="Phobius"/>
    </source>
</evidence>
<keyword evidence="7 8" id="KW-0472">Membrane</keyword>
<dbReference type="InterPro" id="IPR011701">
    <property type="entry name" value="MFS"/>
</dbReference>
<organism evidence="10 11">
    <name type="scientific">Halobacillus salinarum</name>
    <dbReference type="NCBI Taxonomy" id="2932257"/>
    <lineage>
        <taxon>Bacteria</taxon>
        <taxon>Bacillati</taxon>
        <taxon>Bacillota</taxon>
        <taxon>Bacilli</taxon>
        <taxon>Bacillales</taxon>
        <taxon>Bacillaceae</taxon>
        <taxon>Halobacillus</taxon>
    </lineage>
</organism>
<feature type="transmembrane region" description="Helical" evidence="8">
    <location>
        <begin position="222"/>
        <end position="245"/>
    </location>
</feature>
<keyword evidence="6 8" id="KW-1133">Transmembrane helix</keyword>
<dbReference type="PROSITE" id="PS50850">
    <property type="entry name" value="MFS"/>
    <property type="match status" value="1"/>
</dbReference>
<dbReference type="InterPro" id="IPR004638">
    <property type="entry name" value="EmrB-like"/>
</dbReference>
<dbReference type="InterPro" id="IPR036259">
    <property type="entry name" value="MFS_trans_sf"/>
</dbReference>
<dbReference type="Pfam" id="PF07690">
    <property type="entry name" value="MFS_1"/>
    <property type="match status" value="1"/>
</dbReference>
<dbReference type="PANTHER" id="PTHR42718:SF9">
    <property type="entry name" value="MAJOR FACILITATOR SUPERFAMILY MULTIDRUG TRANSPORTER MFSC"/>
    <property type="match status" value="1"/>
</dbReference>
<evidence type="ECO:0000256" key="6">
    <source>
        <dbReference type="ARBA" id="ARBA00022989"/>
    </source>
</evidence>
<dbReference type="PRINTS" id="PR01036">
    <property type="entry name" value="TCRTETB"/>
</dbReference>